<keyword evidence="1" id="KW-0472">Membrane</keyword>
<dbReference type="OrthoDB" id="1004942at2"/>
<keyword evidence="1" id="KW-1133">Transmembrane helix</keyword>
<dbReference type="RefSeq" id="WP_106541909.1">
    <property type="nucleotide sequence ID" value="NZ_BLAU01000001.1"/>
</dbReference>
<feature type="transmembrane region" description="Helical" evidence="1">
    <location>
        <begin position="21"/>
        <end position="46"/>
    </location>
</feature>
<evidence type="ECO:0000313" key="2">
    <source>
        <dbReference type="EMBL" id="PSK83104.1"/>
    </source>
</evidence>
<protein>
    <recommendedName>
        <fullName evidence="4">Cytoskeletal protein CcmA (Bactofilin family)</fullName>
    </recommendedName>
</protein>
<organism evidence="2 3">
    <name type="scientific">Prolixibacter denitrificans</name>
    <dbReference type="NCBI Taxonomy" id="1541063"/>
    <lineage>
        <taxon>Bacteria</taxon>
        <taxon>Pseudomonadati</taxon>
        <taxon>Bacteroidota</taxon>
        <taxon>Bacteroidia</taxon>
        <taxon>Marinilabiliales</taxon>
        <taxon>Prolixibacteraceae</taxon>
        <taxon>Prolixibacter</taxon>
    </lineage>
</organism>
<name>A0A2P8CDQ7_9BACT</name>
<keyword evidence="1" id="KW-0812">Transmembrane</keyword>
<comment type="caution">
    <text evidence="2">The sequence shown here is derived from an EMBL/GenBank/DDBJ whole genome shotgun (WGS) entry which is preliminary data.</text>
</comment>
<dbReference type="Proteomes" id="UP000240621">
    <property type="component" value="Unassembled WGS sequence"/>
</dbReference>
<evidence type="ECO:0000313" key="3">
    <source>
        <dbReference type="Proteomes" id="UP000240621"/>
    </source>
</evidence>
<accession>A0A2P8CDQ7</accession>
<gene>
    <name evidence="2" type="ORF">CLV93_10434</name>
</gene>
<evidence type="ECO:0000256" key="1">
    <source>
        <dbReference type="SAM" id="Phobius"/>
    </source>
</evidence>
<proteinExistence type="predicted"/>
<evidence type="ECO:0008006" key="4">
    <source>
        <dbReference type="Google" id="ProtNLM"/>
    </source>
</evidence>
<reference evidence="2 3" key="1">
    <citation type="submission" date="2018-03" db="EMBL/GenBank/DDBJ databases">
        <title>Genomic Encyclopedia of Archaeal and Bacterial Type Strains, Phase II (KMG-II): from individual species to whole genera.</title>
        <authorList>
            <person name="Goeker M."/>
        </authorList>
    </citation>
    <scope>NUCLEOTIDE SEQUENCE [LARGE SCALE GENOMIC DNA]</scope>
    <source>
        <strain evidence="2 3">DSM 27267</strain>
    </source>
</reference>
<dbReference type="AlphaFoldDB" id="A0A2P8CDQ7"/>
<dbReference type="EMBL" id="PYGC01000004">
    <property type="protein sequence ID" value="PSK83104.1"/>
    <property type="molecule type" value="Genomic_DNA"/>
</dbReference>
<sequence length="432" mass="48413">MKILFSTYQDKTFRTKPQCRLRGGALYFAILVLLLLSVLSSFFILLERLWNEEDVQYIKNVELNDRMESAAEWLHAKPSLVHPGETKELTLFEDSVPVAISVRPWGMLRIASYRTQWHRMEKEYTELLAAEDEPSYALYLTDQNKYLSLVGQSSLVGNCQLPHLGIRSGNIRGRTFEGEKLVDGTVSPSDTRLPALSEHFQDFAAAYLNGNFTKQDSVIALSKIERNGLHQFSFHHKTCVINCGGSAYLDNIQLEGNAVVLARDTLVVSPGAKLKNTILIARVIRVEDKVTGRFQAFATTEITVGKDCRLNYPSFLVCLNNRTTGKITFGKKSTVIGGIALNGKNEEHKNNLLFLDEDDHLAGTVYVNGDVHFTGRIDGRLYCNRFVIDTPRAFYENIIVDGIIDNTSTPASFGAFSVSDQPFQLKQVAICQ</sequence>